<dbReference type="Pfam" id="PF21882">
    <property type="entry name" value="Gp53-like_C"/>
    <property type="match status" value="1"/>
</dbReference>
<sequence>FPIAFPSAALNVIVSPVGSPGNFTGYALSEPLLKSVILTVSKDTYGLFYWEAIGY</sequence>
<dbReference type="EMBL" id="DABDWV010000101">
    <property type="protein sequence ID" value="HAI2741881.1"/>
    <property type="molecule type" value="Genomic_DNA"/>
</dbReference>
<protein>
    <submittedName>
        <fullName evidence="2">Collagen-like protein</fullName>
    </submittedName>
</protein>
<dbReference type="InterPro" id="IPR054075">
    <property type="entry name" value="Gp53-like_C"/>
</dbReference>
<gene>
    <name evidence="2" type="ORF">HJK56_004852</name>
</gene>
<organism evidence="2">
    <name type="scientific">Escherichia coli</name>
    <dbReference type="NCBI Taxonomy" id="562"/>
    <lineage>
        <taxon>Bacteria</taxon>
        <taxon>Pseudomonadati</taxon>
        <taxon>Pseudomonadota</taxon>
        <taxon>Gammaproteobacteria</taxon>
        <taxon>Enterobacterales</taxon>
        <taxon>Enterobacteriaceae</taxon>
        <taxon>Escherichia</taxon>
    </lineage>
</organism>
<name>A0A789H3X7_ECOLX</name>
<proteinExistence type="predicted"/>
<dbReference type="AlphaFoldDB" id="A0A789H3X7"/>
<comment type="caution">
    <text evidence="2">The sequence shown here is derived from an EMBL/GenBank/DDBJ whole genome shotgun (WGS) entry which is preliminary data.</text>
</comment>
<keyword evidence="2" id="KW-0176">Collagen</keyword>
<reference evidence="2" key="1">
    <citation type="journal article" date="2018" name="Genome Biol.">
        <title>SKESA: strategic k-mer extension for scrupulous assemblies.</title>
        <authorList>
            <person name="Souvorov A."/>
            <person name="Agarwala R."/>
            <person name="Lipman D.J."/>
        </authorList>
    </citation>
    <scope>NUCLEOTIDE SEQUENCE</scope>
    <source>
        <strain evidence="2">2015C-3865</strain>
    </source>
</reference>
<feature type="non-terminal residue" evidence="2">
    <location>
        <position position="1"/>
    </location>
</feature>
<evidence type="ECO:0000259" key="1">
    <source>
        <dbReference type="Pfam" id="PF21882"/>
    </source>
</evidence>
<reference evidence="2" key="2">
    <citation type="submission" date="2020-03" db="EMBL/GenBank/DDBJ databases">
        <authorList>
            <consortium name="NCBI Pathogen Detection Project"/>
        </authorList>
    </citation>
    <scope>NUCLEOTIDE SEQUENCE</scope>
    <source>
        <strain evidence="2">2015C-3865</strain>
    </source>
</reference>
<evidence type="ECO:0000313" key="2">
    <source>
        <dbReference type="EMBL" id="HAI2741881.1"/>
    </source>
</evidence>
<feature type="domain" description="Putative tail fiber protein gp53-like C-terminal" evidence="1">
    <location>
        <begin position="1"/>
        <end position="55"/>
    </location>
</feature>
<accession>A0A789H3X7</accession>